<keyword evidence="2" id="KW-0812">Transmembrane</keyword>
<proteinExistence type="predicted"/>
<evidence type="ECO:0000313" key="3">
    <source>
        <dbReference type="EMBL" id="MCQ4813024.1"/>
    </source>
</evidence>
<keyword evidence="4" id="KW-1185">Reference proteome</keyword>
<dbReference type="EMBL" id="JANFYT010000002">
    <property type="protein sequence ID" value="MCQ4813024.1"/>
    <property type="molecule type" value="Genomic_DNA"/>
</dbReference>
<evidence type="ECO:0000313" key="4">
    <source>
        <dbReference type="Proteomes" id="UP001205919"/>
    </source>
</evidence>
<keyword evidence="2" id="KW-0472">Membrane</keyword>
<accession>A0AAW5JZT7</accession>
<evidence type="ECO:0000256" key="1">
    <source>
        <dbReference type="SAM" id="MobiDB-lite"/>
    </source>
</evidence>
<dbReference type="RefSeq" id="WP_008712865.1">
    <property type="nucleotide sequence ID" value="NZ_JANFYT010000002.1"/>
</dbReference>
<reference evidence="3 4" key="1">
    <citation type="submission" date="2022-06" db="EMBL/GenBank/DDBJ databases">
        <title>Isolation of gut microbiota from human fecal samples.</title>
        <authorList>
            <person name="Pamer E.G."/>
            <person name="Barat B."/>
            <person name="Waligurski E."/>
            <person name="Medina S."/>
            <person name="Paddock L."/>
            <person name="Mostad J."/>
        </authorList>
    </citation>
    <scope>NUCLEOTIDE SEQUENCE [LARGE SCALE GENOMIC DNA]</scope>
    <source>
        <strain evidence="3 4">DFI.9.90</strain>
    </source>
</reference>
<name>A0AAW5JZT7_9BACT</name>
<comment type="caution">
    <text evidence="3">The sequence shown here is derived from an EMBL/GenBank/DDBJ whole genome shotgun (WGS) entry which is preliminary data.</text>
</comment>
<protein>
    <recommendedName>
        <fullName evidence="5">Type II secretion system protein</fullName>
    </recommendedName>
</protein>
<sequence length="114" mass="12544">MMRRGSLLAEVLVSILVFTIGLLALGGCILYSMRLIAASKETLQQEQDVINAYDKYMLKRVIDNDGTPEGAQSSGSGTIRLSGNGSEEEISYNLYRYSVTGKKGSEIYVIQRDN</sequence>
<dbReference type="AlphaFoldDB" id="A0AAW5JZT7"/>
<dbReference type="Proteomes" id="UP001205919">
    <property type="component" value="Unassembled WGS sequence"/>
</dbReference>
<organism evidence="3 4">
    <name type="scientific">Cloacibacillus evryensis</name>
    <dbReference type="NCBI Taxonomy" id="508460"/>
    <lineage>
        <taxon>Bacteria</taxon>
        <taxon>Thermotogati</taxon>
        <taxon>Synergistota</taxon>
        <taxon>Synergistia</taxon>
        <taxon>Synergistales</taxon>
        <taxon>Synergistaceae</taxon>
        <taxon>Cloacibacillus</taxon>
    </lineage>
</organism>
<feature type="transmembrane region" description="Helical" evidence="2">
    <location>
        <begin position="7"/>
        <end position="33"/>
    </location>
</feature>
<dbReference type="PROSITE" id="PS51257">
    <property type="entry name" value="PROKAR_LIPOPROTEIN"/>
    <property type="match status" value="1"/>
</dbReference>
<feature type="compositionally biased region" description="Polar residues" evidence="1">
    <location>
        <begin position="70"/>
        <end position="84"/>
    </location>
</feature>
<feature type="region of interest" description="Disordered" evidence="1">
    <location>
        <begin position="65"/>
        <end position="84"/>
    </location>
</feature>
<gene>
    <name evidence="3" type="ORF">NE630_01145</name>
</gene>
<keyword evidence="2" id="KW-1133">Transmembrane helix</keyword>
<evidence type="ECO:0008006" key="5">
    <source>
        <dbReference type="Google" id="ProtNLM"/>
    </source>
</evidence>
<evidence type="ECO:0000256" key="2">
    <source>
        <dbReference type="SAM" id="Phobius"/>
    </source>
</evidence>